<evidence type="ECO:0000259" key="11">
    <source>
        <dbReference type="PROSITE" id="PS51030"/>
    </source>
</evidence>
<protein>
    <submittedName>
        <fullName evidence="12">Ecdysone-induced protein 75B, isoforms C/D</fullName>
    </submittedName>
</protein>
<keyword evidence="13" id="KW-1185">Reference proteome</keyword>
<proteinExistence type="inferred from homology"/>
<feature type="domain" description="Nuclear receptor" evidence="11">
    <location>
        <begin position="86"/>
        <end position="110"/>
    </location>
</feature>
<dbReference type="PANTHER" id="PTHR24082">
    <property type="entry name" value="NUCLEAR HORMONE RECEPTOR"/>
    <property type="match status" value="1"/>
</dbReference>
<dbReference type="InterPro" id="IPR013088">
    <property type="entry name" value="Znf_NHR/GATA"/>
</dbReference>
<dbReference type="InterPro" id="IPR001628">
    <property type="entry name" value="Znf_hrmn_rcpt"/>
</dbReference>
<dbReference type="InParanoid" id="E2AKJ3"/>
<evidence type="ECO:0000256" key="9">
    <source>
        <dbReference type="ARBA" id="ARBA00023170"/>
    </source>
</evidence>
<evidence type="ECO:0000313" key="13">
    <source>
        <dbReference type="Proteomes" id="UP000000311"/>
    </source>
</evidence>
<dbReference type="Pfam" id="PF00105">
    <property type="entry name" value="zf-C4"/>
    <property type="match status" value="1"/>
</dbReference>
<keyword evidence="7" id="KW-0238">DNA-binding</keyword>
<evidence type="ECO:0000313" key="12">
    <source>
        <dbReference type="EMBL" id="EFN66044.1"/>
    </source>
</evidence>
<dbReference type="PRINTS" id="PR00047">
    <property type="entry name" value="STROIDFINGER"/>
</dbReference>
<dbReference type="GO" id="GO:0045944">
    <property type="term" value="P:positive regulation of transcription by RNA polymerase II"/>
    <property type="evidence" value="ECO:0007669"/>
    <property type="project" value="TreeGrafter"/>
</dbReference>
<keyword evidence="6" id="KW-0805">Transcription regulation</keyword>
<keyword evidence="3" id="KW-0479">Metal-binding</keyword>
<dbReference type="PANTHER" id="PTHR24082:SF473">
    <property type="entry name" value="ECDYSONE-INDUCED PROTEIN 75B, ISOFORM B"/>
    <property type="match status" value="1"/>
</dbReference>
<reference evidence="12 13" key="1">
    <citation type="journal article" date="2010" name="Science">
        <title>Genomic comparison of the ants Camponotus floridanus and Harpegnathos saltator.</title>
        <authorList>
            <person name="Bonasio R."/>
            <person name="Zhang G."/>
            <person name="Ye C."/>
            <person name="Mutti N.S."/>
            <person name="Fang X."/>
            <person name="Qin N."/>
            <person name="Donahue G."/>
            <person name="Yang P."/>
            <person name="Li Q."/>
            <person name="Li C."/>
            <person name="Zhang P."/>
            <person name="Huang Z."/>
            <person name="Berger S.L."/>
            <person name="Reinberg D."/>
            <person name="Wang J."/>
            <person name="Liebig J."/>
        </authorList>
    </citation>
    <scope>NUCLEOTIDE SEQUENCE [LARGE SCALE GENOMIC DNA]</scope>
    <source>
        <strain evidence="13">C129</strain>
    </source>
</reference>
<keyword evidence="5" id="KW-0862">Zinc</keyword>
<comment type="subcellular location">
    <subcellularLocation>
        <location evidence="1">Nucleus</location>
    </subcellularLocation>
</comment>
<keyword evidence="9" id="KW-0675">Receptor</keyword>
<gene>
    <name evidence="12" type="ORF">EAG_14542</name>
</gene>
<keyword evidence="8" id="KW-0804">Transcription</keyword>
<dbReference type="SMART" id="SM00399">
    <property type="entry name" value="ZnF_C4"/>
    <property type="match status" value="1"/>
</dbReference>
<dbReference type="GO" id="GO:0008270">
    <property type="term" value="F:zinc ion binding"/>
    <property type="evidence" value="ECO:0007669"/>
    <property type="project" value="UniProtKB-KW"/>
</dbReference>
<evidence type="ECO:0000256" key="6">
    <source>
        <dbReference type="ARBA" id="ARBA00023015"/>
    </source>
</evidence>
<dbReference type="GO" id="GO:0004879">
    <property type="term" value="F:nuclear receptor activity"/>
    <property type="evidence" value="ECO:0007669"/>
    <property type="project" value="TreeGrafter"/>
</dbReference>
<dbReference type="Proteomes" id="UP000000311">
    <property type="component" value="Unassembled WGS sequence"/>
</dbReference>
<dbReference type="Gene3D" id="3.30.50.10">
    <property type="entry name" value="Erythroid Transcription Factor GATA-1, subunit A"/>
    <property type="match status" value="1"/>
</dbReference>
<accession>E2AKJ3</accession>
<dbReference type="OrthoDB" id="7634782at2759"/>
<dbReference type="GO" id="GO:0000122">
    <property type="term" value="P:negative regulation of transcription by RNA polymerase II"/>
    <property type="evidence" value="ECO:0007669"/>
    <property type="project" value="TreeGrafter"/>
</dbReference>
<evidence type="ECO:0000256" key="7">
    <source>
        <dbReference type="ARBA" id="ARBA00023125"/>
    </source>
</evidence>
<organism evidence="13">
    <name type="scientific">Camponotus floridanus</name>
    <name type="common">Florida carpenter ant</name>
    <dbReference type="NCBI Taxonomy" id="104421"/>
    <lineage>
        <taxon>Eukaryota</taxon>
        <taxon>Metazoa</taxon>
        <taxon>Ecdysozoa</taxon>
        <taxon>Arthropoda</taxon>
        <taxon>Hexapoda</taxon>
        <taxon>Insecta</taxon>
        <taxon>Pterygota</taxon>
        <taxon>Neoptera</taxon>
        <taxon>Endopterygota</taxon>
        <taxon>Hymenoptera</taxon>
        <taxon>Apocrita</taxon>
        <taxon>Aculeata</taxon>
        <taxon>Formicoidea</taxon>
        <taxon>Formicidae</taxon>
        <taxon>Formicinae</taxon>
        <taxon>Camponotus</taxon>
    </lineage>
</organism>
<evidence type="ECO:0000256" key="5">
    <source>
        <dbReference type="ARBA" id="ARBA00022833"/>
    </source>
</evidence>
<dbReference type="AlphaFoldDB" id="E2AKJ3"/>
<dbReference type="GO" id="GO:0030154">
    <property type="term" value="P:cell differentiation"/>
    <property type="evidence" value="ECO:0007669"/>
    <property type="project" value="TreeGrafter"/>
</dbReference>
<dbReference type="GO" id="GO:0009755">
    <property type="term" value="P:hormone-mediated signaling pathway"/>
    <property type="evidence" value="ECO:0007669"/>
    <property type="project" value="TreeGrafter"/>
</dbReference>
<dbReference type="InterPro" id="IPR050234">
    <property type="entry name" value="Nuclear_hormone_rcpt_NR1"/>
</dbReference>
<dbReference type="GO" id="GO:0005634">
    <property type="term" value="C:nucleus"/>
    <property type="evidence" value="ECO:0007669"/>
    <property type="project" value="UniProtKB-SubCell"/>
</dbReference>
<dbReference type="PROSITE" id="PS51030">
    <property type="entry name" value="NUCLEAR_REC_DBD_2"/>
    <property type="match status" value="1"/>
</dbReference>
<evidence type="ECO:0000256" key="8">
    <source>
        <dbReference type="ARBA" id="ARBA00023163"/>
    </source>
</evidence>
<dbReference type="GO" id="GO:0000978">
    <property type="term" value="F:RNA polymerase II cis-regulatory region sequence-specific DNA binding"/>
    <property type="evidence" value="ECO:0007669"/>
    <property type="project" value="TreeGrafter"/>
</dbReference>
<dbReference type="EMBL" id="GL440281">
    <property type="protein sequence ID" value="EFN66044.1"/>
    <property type="molecule type" value="Genomic_DNA"/>
</dbReference>
<name>E2AKJ3_CAMFO</name>
<evidence type="ECO:0000256" key="3">
    <source>
        <dbReference type="ARBA" id="ARBA00022723"/>
    </source>
</evidence>
<dbReference type="STRING" id="104421.E2AKJ3"/>
<evidence type="ECO:0000256" key="1">
    <source>
        <dbReference type="ARBA" id="ARBA00004123"/>
    </source>
</evidence>
<keyword evidence="10" id="KW-0539">Nucleus</keyword>
<evidence type="ECO:0000256" key="4">
    <source>
        <dbReference type="ARBA" id="ARBA00022771"/>
    </source>
</evidence>
<keyword evidence="4" id="KW-0863">Zinc-finger</keyword>
<dbReference type="SUPFAM" id="SSF57716">
    <property type="entry name" value="Glucocorticoid receptor-like (DNA-binding domain)"/>
    <property type="match status" value="1"/>
</dbReference>
<evidence type="ECO:0000256" key="10">
    <source>
        <dbReference type="ARBA" id="ARBA00023242"/>
    </source>
</evidence>
<comment type="similarity">
    <text evidence="2">Belongs to the nuclear hormone receptor family. NR1 subfamily.</text>
</comment>
<sequence>MILIADSSAQDTLATSPASESLVAGVSSHASRASSVPRVPAQGMSSPFHVMHVAAHRLSPSMPTMDSTVSSAKPEPELNIEFDGTTVLCRVCGDKASGFHYGVHSCEGCKRETAEERQCAQGGLSLSRGELRVNVRELGHSVPHLGMPEAMCRGSMFSVLERASPQPSFDTNGRFFPLRKLALYFGTTRSPRAEKRLYASFGECGLYMRNIVTYVSRQRRSAAFAEDTLA</sequence>
<evidence type="ECO:0000256" key="2">
    <source>
        <dbReference type="ARBA" id="ARBA00008092"/>
    </source>
</evidence>